<dbReference type="Gene3D" id="6.20.200.20">
    <property type="match status" value="1"/>
</dbReference>
<evidence type="ECO:0000256" key="3">
    <source>
        <dbReference type="ARBA" id="ARBA00022729"/>
    </source>
</evidence>
<evidence type="ECO:0000313" key="6">
    <source>
        <dbReference type="Proteomes" id="UP000735302"/>
    </source>
</evidence>
<keyword evidence="3" id="KW-0732">Signal</keyword>
<dbReference type="InterPro" id="IPR001007">
    <property type="entry name" value="VWF_dom"/>
</dbReference>
<reference evidence="5 6" key="1">
    <citation type="journal article" date="2021" name="Elife">
        <title>Chloroplast acquisition without the gene transfer in kleptoplastic sea slugs, Plakobranchus ocellatus.</title>
        <authorList>
            <person name="Maeda T."/>
            <person name="Takahashi S."/>
            <person name="Yoshida T."/>
            <person name="Shimamura S."/>
            <person name="Takaki Y."/>
            <person name="Nagai Y."/>
            <person name="Toyoda A."/>
            <person name="Suzuki Y."/>
            <person name="Arimoto A."/>
            <person name="Ishii H."/>
            <person name="Satoh N."/>
            <person name="Nishiyama T."/>
            <person name="Hasebe M."/>
            <person name="Maruyama T."/>
            <person name="Minagawa J."/>
            <person name="Obokata J."/>
            <person name="Shigenobu S."/>
        </authorList>
    </citation>
    <scope>NUCLEOTIDE SEQUENCE [LARGE SCALE GENOMIC DNA]</scope>
</reference>
<evidence type="ECO:0000256" key="1">
    <source>
        <dbReference type="ARBA" id="ARBA00004613"/>
    </source>
</evidence>
<dbReference type="InterPro" id="IPR052424">
    <property type="entry name" value="Kielin_Chordin-BMP_Reg"/>
</dbReference>
<feature type="domain" description="VWFC" evidence="4">
    <location>
        <begin position="38"/>
        <end position="95"/>
    </location>
</feature>
<comment type="caution">
    <text evidence="5">The sequence shown here is derived from an EMBL/GenBank/DDBJ whole genome shotgun (WGS) entry which is preliminary data.</text>
</comment>
<dbReference type="PROSITE" id="PS50184">
    <property type="entry name" value="VWFC_2"/>
    <property type="match status" value="1"/>
</dbReference>
<dbReference type="AlphaFoldDB" id="A0AAV3YUN9"/>
<name>A0AAV3YUN9_9GAST</name>
<dbReference type="Gene3D" id="2.10.70.10">
    <property type="entry name" value="Complement Module, domain 1"/>
    <property type="match status" value="1"/>
</dbReference>
<evidence type="ECO:0000256" key="2">
    <source>
        <dbReference type="ARBA" id="ARBA00022525"/>
    </source>
</evidence>
<keyword evidence="2" id="KW-0964">Secreted</keyword>
<dbReference type="SUPFAM" id="SSF57603">
    <property type="entry name" value="FnI-like domain"/>
    <property type="match status" value="2"/>
</dbReference>
<dbReference type="GO" id="GO:0005576">
    <property type="term" value="C:extracellular region"/>
    <property type="evidence" value="ECO:0007669"/>
    <property type="project" value="UniProtKB-SubCell"/>
</dbReference>
<proteinExistence type="predicted"/>
<organism evidence="5 6">
    <name type="scientific">Plakobranchus ocellatus</name>
    <dbReference type="NCBI Taxonomy" id="259542"/>
    <lineage>
        <taxon>Eukaryota</taxon>
        <taxon>Metazoa</taxon>
        <taxon>Spiralia</taxon>
        <taxon>Lophotrochozoa</taxon>
        <taxon>Mollusca</taxon>
        <taxon>Gastropoda</taxon>
        <taxon>Heterobranchia</taxon>
        <taxon>Euthyneura</taxon>
        <taxon>Panpulmonata</taxon>
        <taxon>Sacoglossa</taxon>
        <taxon>Placobranchoidea</taxon>
        <taxon>Plakobranchidae</taxon>
        <taxon>Plakobranchus</taxon>
    </lineage>
</organism>
<dbReference type="GO" id="GO:0030513">
    <property type="term" value="P:positive regulation of BMP signaling pathway"/>
    <property type="evidence" value="ECO:0007669"/>
    <property type="project" value="TreeGrafter"/>
</dbReference>
<dbReference type="EMBL" id="BLXT01001502">
    <property type="protein sequence ID" value="GFN86186.1"/>
    <property type="molecule type" value="Genomic_DNA"/>
</dbReference>
<dbReference type="PANTHER" id="PTHR46698:SF6">
    <property type="entry name" value="KIELIN_CHORDIN-LIKE PROTEIN"/>
    <property type="match status" value="1"/>
</dbReference>
<sequence length="216" mass="23512">MIYQICTCLGGNVRCSSRPCPQVTCSHPQFDGCCKLCKGCSKDGYNYRDGQTFPDTDNPCNQCTCQLGSIRCERKTCHSVTCKHPDRNGCCPDCRNCEIDGLSLVNGQRFINKDDPCEQCICEFGTVTCQRRPCTDTVSCSDPGLDFCGCPTCDACTFKGISVSNTNSINDPDDPCRECICQVISLCVGGSSDLYAPVVSQDLLTSGINIWLLPQV</sequence>
<dbReference type="Proteomes" id="UP000735302">
    <property type="component" value="Unassembled WGS sequence"/>
</dbReference>
<accession>A0AAV3YUN9</accession>
<dbReference type="SMART" id="SM00214">
    <property type="entry name" value="VWC"/>
    <property type="match status" value="2"/>
</dbReference>
<evidence type="ECO:0000313" key="5">
    <source>
        <dbReference type="EMBL" id="GFN86186.1"/>
    </source>
</evidence>
<comment type="subcellular location">
    <subcellularLocation>
        <location evidence="1">Secreted</location>
    </subcellularLocation>
</comment>
<gene>
    <name evidence="5" type="ORF">PoB_001269200</name>
</gene>
<keyword evidence="6" id="KW-1185">Reference proteome</keyword>
<evidence type="ECO:0000259" key="4">
    <source>
        <dbReference type="PROSITE" id="PS50184"/>
    </source>
</evidence>
<dbReference type="PANTHER" id="PTHR46698">
    <property type="entry name" value="CROSSVEINLESS 2"/>
    <property type="match status" value="1"/>
</dbReference>
<protein>
    <submittedName>
        <fullName evidence="5">Kielin/chordin-like protein</fullName>
    </submittedName>
</protein>